<evidence type="ECO:0000256" key="5">
    <source>
        <dbReference type="SAM" id="MobiDB-lite"/>
    </source>
</evidence>
<evidence type="ECO:0000313" key="8">
    <source>
        <dbReference type="Proteomes" id="UP000534870"/>
    </source>
</evidence>
<dbReference type="EMBL" id="JABXXP010000008">
    <property type="protein sequence ID" value="NVN09886.1"/>
    <property type="molecule type" value="Genomic_DNA"/>
</dbReference>
<dbReference type="PROSITE" id="PS51677">
    <property type="entry name" value="NODB"/>
    <property type="match status" value="1"/>
</dbReference>
<dbReference type="Proteomes" id="UP000534870">
    <property type="component" value="Unassembled WGS sequence"/>
</dbReference>
<dbReference type="GO" id="GO:0005975">
    <property type="term" value="P:carbohydrate metabolic process"/>
    <property type="evidence" value="ECO:0007669"/>
    <property type="project" value="InterPro"/>
</dbReference>
<dbReference type="AlphaFoldDB" id="A0A7Y7IU78"/>
<evidence type="ECO:0000256" key="2">
    <source>
        <dbReference type="ARBA" id="ARBA00010973"/>
    </source>
</evidence>
<comment type="caution">
    <text evidence="7">The sequence shown here is derived from an EMBL/GenBank/DDBJ whole genome shotgun (WGS) entry which is preliminary data.</text>
</comment>
<sequence length="318" mass="35721">MSVRWRHNPGNLVMTTPADNSPPPWRWPESRWRAAVGRARAGRSLRPASWPGGARCAFAMSFDADHDTIPLRDGDESPMRISQGHYGNRRGVPRIRDLLQRHGVPATFFYPAVSALLYPDEVRGVVADGHEIGIHSWIHERNTHLDAETELDLTVRARTVLQDVSRRPVVGIRTASWDFSVNTLSIIRQMGLLYDSSLMADDDPYELVQGGEATGIVELPPEWIRDDAVYFNFDRFSAVRPYTAPRDVLDIFMAEFQGAHEEGGLFLLTLHPHISGHRSRVGMIAALLEVARAMGDVWFATHEQVATWCRANAQEPTP</sequence>
<dbReference type="PANTHER" id="PTHR47561:SF1">
    <property type="entry name" value="POLYSACCHARIDE DEACETYLASE FAMILY PROTEIN (AFU_ORTHOLOGUE AFUA_6G05030)"/>
    <property type="match status" value="1"/>
</dbReference>
<evidence type="ECO:0000313" key="7">
    <source>
        <dbReference type="EMBL" id="NVN09886.1"/>
    </source>
</evidence>
<name>A0A7Y7IU78_9PROT</name>
<dbReference type="InterPro" id="IPR037950">
    <property type="entry name" value="PgdA-like"/>
</dbReference>
<proteinExistence type="inferred from homology"/>
<dbReference type="SUPFAM" id="SSF88713">
    <property type="entry name" value="Glycoside hydrolase/deacetylase"/>
    <property type="match status" value="1"/>
</dbReference>
<dbReference type="InterPro" id="IPR011330">
    <property type="entry name" value="Glyco_hydro/deAcase_b/a-brl"/>
</dbReference>
<dbReference type="PANTHER" id="PTHR47561">
    <property type="entry name" value="POLYSACCHARIDE DEACETYLASE FAMILY PROTEIN (AFU_ORTHOLOGUE AFUA_6G05030)"/>
    <property type="match status" value="1"/>
</dbReference>
<comment type="similarity">
    <text evidence="2">Belongs to the polysaccharide deacetylase family.</text>
</comment>
<evidence type="ECO:0000259" key="6">
    <source>
        <dbReference type="PROSITE" id="PS51677"/>
    </source>
</evidence>
<dbReference type="CDD" id="cd10938">
    <property type="entry name" value="CE4_HpPgdA_like"/>
    <property type="match status" value="1"/>
</dbReference>
<dbReference type="Gene3D" id="3.20.20.370">
    <property type="entry name" value="Glycoside hydrolase/deacetylase"/>
    <property type="match status" value="1"/>
</dbReference>
<accession>A0A7Y7IU78</accession>
<dbReference type="InterPro" id="IPR002509">
    <property type="entry name" value="NODB_dom"/>
</dbReference>
<evidence type="ECO:0000256" key="3">
    <source>
        <dbReference type="ARBA" id="ARBA00020071"/>
    </source>
</evidence>
<organism evidence="7 8">
    <name type="scientific">Nguyenibacter vanlangensis</name>
    <dbReference type="NCBI Taxonomy" id="1216886"/>
    <lineage>
        <taxon>Bacteria</taxon>
        <taxon>Pseudomonadati</taxon>
        <taxon>Pseudomonadota</taxon>
        <taxon>Alphaproteobacteria</taxon>
        <taxon>Acetobacterales</taxon>
        <taxon>Acetobacteraceae</taxon>
        <taxon>Nguyenibacter</taxon>
    </lineage>
</organism>
<comment type="function">
    <text evidence="1">Is involved in generating a small heat-stable compound (Nod), an acylated oligomer of N-acetylglucosamine, that stimulates mitosis in various plant protoplasts.</text>
</comment>
<dbReference type="Pfam" id="PF01522">
    <property type="entry name" value="Polysacc_deac_1"/>
    <property type="match status" value="1"/>
</dbReference>
<gene>
    <name evidence="7" type="ORF">HUK84_01765</name>
</gene>
<evidence type="ECO:0000256" key="1">
    <source>
        <dbReference type="ARBA" id="ARBA00003236"/>
    </source>
</evidence>
<evidence type="ECO:0000256" key="4">
    <source>
        <dbReference type="ARBA" id="ARBA00032976"/>
    </source>
</evidence>
<protein>
    <recommendedName>
        <fullName evidence="3">Chitooligosaccharide deacetylase</fullName>
    </recommendedName>
    <alternativeName>
        <fullName evidence="4">Nodulation protein B</fullName>
    </alternativeName>
</protein>
<reference evidence="7 8" key="1">
    <citation type="submission" date="2020-06" db="EMBL/GenBank/DDBJ databases">
        <title>Description of novel acetic acid bacteria.</title>
        <authorList>
            <person name="Sombolestani A."/>
        </authorList>
    </citation>
    <scope>NUCLEOTIDE SEQUENCE [LARGE SCALE GENOMIC DNA]</scope>
    <source>
        <strain evidence="7 8">LMG 31431</strain>
    </source>
</reference>
<feature type="domain" description="NodB homology" evidence="6">
    <location>
        <begin position="78"/>
        <end position="300"/>
    </location>
</feature>
<dbReference type="GO" id="GO:0016810">
    <property type="term" value="F:hydrolase activity, acting on carbon-nitrogen (but not peptide) bonds"/>
    <property type="evidence" value="ECO:0007669"/>
    <property type="project" value="InterPro"/>
</dbReference>
<feature type="region of interest" description="Disordered" evidence="5">
    <location>
        <begin position="1"/>
        <end position="26"/>
    </location>
</feature>